<comment type="caution">
    <text evidence="3">The sequence shown here is derived from an EMBL/GenBank/DDBJ whole genome shotgun (WGS) entry which is preliminary data.</text>
</comment>
<reference evidence="3 4" key="1">
    <citation type="journal article" date="2014" name="PLoS Genet.">
        <title>Phylogenetically driven sequencing of extremely halophilic archaea reveals strategies for static and dynamic osmo-response.</title>
        <authorList>
            <person name="Becker E.A."/>
            <person name="Seitzer P.M."/>
            <person name="Tritt A."/>
            <person name="Larsen D."/>
            <person name="Krusor M."/>
            <person name="Yao A.I."/>
            <person name="Wu D."/>
            <person name="Madern D."/>
            <person name="Eisen J.A."/>
            <person name="Darling A.E."/>
            <person name="Facciotti M.T."/>
        </authorList>
    </citation>
    <scope>NUCLEOTIDE SEQUENCE [LARGE SCALE GENOMIC DNA]</scope>
    <source>
        <strain evidence="3 4">JCM 12255</strain>
    </source>
</reference>
<keyword evidence="1" id="KW-0812">Transmembrane</keyword>
<dbReference type="InterPro" id="IPR011853">
    <property type="entry name" value="TRAP_DctM-Dct_fused"/>
</dbReference>
<dbReference type="eggNOG" id="arCOG01906">
    <property type="taxonomic scope" value="Archaea"/>
</dbReference>
<feature type="transmembrane region" description="Helical" evidence="1">
    <location>
        <begin position="403"/>
        <end position="427"/>
    </location>
</feature>
<feature type="transmembrane region" description="Helical" evidence="1">
    <location>
        <begin position="255"/>
        <end position="274"/>
    </location>
</feature>
<dbReference type="NCBIfam" id="TIGR02123">
    <property type="entry name" value="TRAP_fused"/>
    <property type="match status" value="1"/>
</dbReference>
<feature type="transmembrane region" description="Helical" evidence="1">
    <location>
        <begin position="329"/>
        <end position="347"/>
    </location>
</feature>
<feature type="transmembrane region" description="Helical" evidence="1">
    <location>
        <begin position="524"/>
        <end position="543"/>
    </location>
</feature>
<feature type="transmembrane region" description="Helical" evidence="1">
    <location>
        <begin position="498"/>
        <end position="518"/>
    </location>
</feature>
<dbReference type="EMBL" id="AOHZ01000085">
    <property type="protein sequence ID" value="ELY50463.1"/>
    <property type="molecule type" value="Genomic_DNA"/>
</dbReference>
<evidence type="ECO:0000256" key="1">
    <source>
        <dbReference type="SAM" id="Phobius"/>
    </source>
</evidence>
<evidence type="ECO:0000259" key="2">
    <source>
        <dbReference type="Pfam" id="PF06808"/>
    </source>
</evidence>
<feature type="transmembrane region" description="Helical" evidence="1">
    <location>
        <begin position="54"/>
        <end position="76"/>
    </location>
</feature>
<evidence type="ECO:0000313" key="3">
    <source>
        <dbReference type="EMBL" id="ELY50463.1"/>
    </source>
</evidence>
<keyword evidence="1" id="KW-0472">Membrane</keyword>
<feature type="transmembrane region" description="Helical" evidence="1">
    <location>
        <begin position="575"/>
        <end position="593"/>
    </location>
</feature>
<organism evidence="3 4">
    <name type="scientific">Natronolimnohabitans innermongolicus JCM 12255</name>
    <dbReference type="NCBI Taxonomy" id="1227499"/>
    <lineage>
        <taxon>Archaea</taxon>
        <taxon>Methanobacteriati</taxon>
        <taxon>Methanobacteriota</taxon>
        <taxon>Stenosarchaea group</taxon>
        <taxon>Halobacteria</taxon>
        <taxon>Halobacteriales</taxon>
        <taxon>Natrialbaceae</taxon>
        <taxon>Natronolimnohabitans</taxon>
    </lineage>
</organism>
<dbReference type="PANTHER" id="PTHR43849">
    <property type="entry name" value="BLL3936 PROTEIN"/>
    <property type="match status" value="1"/>
</dbReference>
<feature type="transmembrane region" description="Helical" evidence="1">
    <location>
        <begin position="83"/>
        <end position="105"/>
    </location>
</feature>
<feature type="transmembrane region" description="Helical" evidence="1">
    <location>
        <begin position="368"/>
        <end position="391"/>
    </location>
</feature>
<name>L9WQ46_9EURY</name>
<gene>
    <name evidence="3" type="ORF">C493_18691</name>
</gene>
<feature type="domain" description="TRAP C4-dicarboxylate transport system permease DctM subunit" evidence="2">
    <location>
        <begin position="100"/>
        <end position="516"/>
    </location>
</feature>
<feature type="transmembrane region" description="Helical" evidence="1">
    <location>
        <begin position="434"/>
        <end position="454"/>
    </location>
</feature>
<dbReference type="Proteomes" id="UP000011602">
    <property type="component" value="Unassembled WGS sequence"/>
</dbReference>
<sequence length="603" mass="64664">MLAAFYLASINFSPSGVRDRVGNAISAGLVVTVLATTAYVHVHYWRWLRQAREQYIYTNVDLLIGAIIILITIHATWKAYGKLLAFVTVGAIGYGYFGPMFPGILNHGGFDLETIIYSNSVALNGVYGFLLGVGATWVVIFILFAGIIESYGGMDYVIKIGRSVGRRISSGIPQVAVVSSMLMGSITGSSAANVATTGSFTIPLMQDNKVGDKYAASIESIASTGGQILPPVMGSAAFLMADLIGVSFVDIIQAAILPAILFYIGMAFVVHLSAHRYGWLMRDGDVMAVPEEERLSPVEMLISTAPYTIPLVVLIYTLVILRWDPMTAGLYAIIALVPAALVRDLILDQSSPSTVKIWGRRTIEGCKIGVVNMAPLTAVLASLGIVIQIISQTGFALSFSLQMVAIAGGVFILVLLLAMASSILFGLGMPTPAAYVVVAVLTAPGLVQLGIGEITAHMFVFYFALLSTITPPVALSCAVACGIAGASFFDVCKETIRLGLFSFLIPWVFVFNEQLIYWEGTTTAIIFLTSSVGILSVVIALVGYDLQAKLNYVSRALYMAFAFAIWFVPNMTVKIGLSLVLLVWVVAVFNETVPSLEKLMTSR</sequence>
<accession>L9WQ46</accession>
<dbReference type="STRING" id="1227499.C493_18691"/>
<dbReference type="PATRIC" id="fig|1227499.3.peg.3849"/>
<dbReference type="InterPro" id="IPR010656">
    <property type="entry name" value="DctM"/>
</dbReference>
<dbReference type="Pfam" id="PF06808">
    <property type="entry name" value="DctM"/>
    <property type="match status" value="1"/>
</dbReference>
<feature type="transmembrane region" description="Helical" evidence="1">
    <location>
        <begin position="460"/>
        <end position="486"/>
    </location>
</feature>
<protein>
    <submittedName>
        <fullName evidence="3">TRAP-type transport system permease protein</fullName>
    </submittedName>
</protein>
<evidence type="ECO:0000313" key="4">
    <source>
        <dbReference type="Proteomes" id="UP000011602"/>
    </source>
</evidence>
<keyword evidence="4" id="KW-1185">Reference proteome</keyword>
<proteinExistence type="predicted"/>
<feature type="transmembrane region" description="Helical" evidence="1">
    <location>
        <begin position="304"/>
        <end position="323"/>
    </location>
</feature>
<dbReference type="PANTHER" id="PTHR43849:SF2">
    <property type="entry name" value="BLL3936 PROTEIN"/>
    <property type="match status" value="1"/>
</dbReference>
<dbReference type="AlphaFoldDB" id="L9WQ46"/>
<feature type="transmembrane region" description="Helical" evidence="1">
    <location>
        <begin position="125"/>
        <end position="148"/>
    </location>
</feature>
<feature type="transmembrane region" description="Helical" evidence="1">
    <location>
        <begin position="21"/>
        <end position="42"/>
    </location>
</feature>
<keyword evidence="1" id="KW-1133">Transmembrane helix</keyword>